<feature type="compositionally biased region" description="Polar residues" evidence="1">
    <location>
        <begin position="90"/>
        <end position="111"/>
    </location>
</feature>
<dbReference type="EMBL" id="ML119661">
    <property type="protein sequence ID" value="RPA84104.1"/>
    <property type="molecule type" value="Genomic_DNA"/>
</dbReference>
<sequence length="286" mass="32865">MPLASTFYRFDLSYNYLILDREPFIYNPSNSGESYCSFVNPMITIQRFGPRKRKTKRKTSPPELPRKPAPATLKQQANNTGTVHVPAVPPSSSHLKSTIQRPEKTQATSQARAHPDCPTQTQQCRTNSSIDACVRQIQDANEAGMTQASTDTRLLRLQAKQRTLLTSYALLEARLQSGYEHLSHVLTARGYRLQPWRPHTIPTMEYETLESVVEQELWFRYHLEEFIHWRKGQLFSEMWFEALVEGSAQMKDAALDWAKEKELVVSRDLPRTLKAFVMKHGGEKVD</sequence>
<evidence type="ECO:0000313" key="2">
    <source>
        <dbReference type="EMBL" id="RPA84104.1"/>
    </source>
</evidence>
<reference evidence="2 3" key="1">
    <citation type="journal article" date="2018" name="Nat. Ecol. Evol.">
        <title>Pezizomycetes genomes reveal the molecular basis of ectomycorrhizal truffle lifestyle.</title>
        <authorList>
            <person name="Murat C."/>
            <person name="Payen T."/>
            <person name="Noel B."/>
            <person name="Kuo A."/>
            <person name="Morin E."/>
            <person name="Chen J."/>
            <person name="Kohler A."/>
            <person name="Krizsan K."/>
            <person name="Balestrini R."/>
            <person name="Da Silva C."/>
            <person name="Montanini B."/>
            <person name="Hainaut M."/>
            <person name="Levati E."/>
            <person name="Barry K.W."/>
            <person name="Belfiori B."/>
            <person name="Cichocki N."/>
            <person name="Clum A."/>
            <person name="Dockter R.B."/>
            <person name="Fauchery L."/>
            <person name="Guy J."/>
            <person name="Iotti M."/>
            <person name="Le Tacon F."/>
            <person name="Lindquist E.A."/>
            <person name="Lipzen A."/>
            <person name="Malagnac F."/>
            <person name="Mello A."/>
            <person name="Molinier V."/>
            <person name="Miyauchi S."/>
            <person name="Poulain J."/>
            <person name="Riccioni C."/>
            <person name="Rubini A."/>
            <person name="Sitrit Y."/>
            <person name="Splivallo R."/>
            <person name="Traeger S."/>
            <person name="Wang M."/>
            <person name="Zifcakova L."/>
            <person name="Wipf D."/>
            <person name="Zambonelli A."/>
            <person name="Paolocci F."/>
            <person name="Nowrousian M."/>
            <person name="Ottonello S."/>
            <person name="Baldrian P."/>
            <person name="Spatafora J.W."/>
            <person name="Henrissat B."/>
            <person name="Nagy L.G."/>
            <person name="Aury J.M."/>
            <person name="Wincker P."/>
            <person name="Grigoriev I.V."/>
            <person name="Bonfante P."/>
            <person name="Martin F.M."/>
        </authorList>
    </citation>
    <scope>NUCLEOTIDE SEQUENCE [LARGE SCALE GENOMIC DNA]</scope>
    <source>
        <strain evidence="2 3">RN42</strain>
    </source>
</reference>
<evidence type="ECO:0000313" key="3">
    <source>
        <dbReference type="Proteomes" id="UP000275078"/>
    </source>
</evidence>
<protein>
    <submittedName>
        <fullName evidence="2">Uncharacterized protein</fullName>
    </submittedName>
</protein>
<organism evidence="2 3">
    <name type="scientific">Ascobolus immersus RN42</name>
    <dbReference type="NCBI Taxonomy" id="1160509"/>
    <lineage>
        <taxon>Eukaryota</taxon>
        <taxon>Fungi</taxon>
        <taxon>Dikarya</taxon>
        <taxon>Ascomycota</taxon>
        <taxon>Pezizomycotina</taxon>
        <taxon>Pezizomycetes</taxon>
        <taxon>Pezizales</taxon>
        <taxon>Ascobolaceae</taxon>
        <taxon>Ascobolus</taxon>
    </lineage>
</organism>
<feature type="compositionally biased region" description="Polar residues" evidence="1">
    <location>
        <begin position="73"/>
        <end position="82"/>
    </location>
</feature>
<dbReference type="AlphaFoldDB" id="A0A3N4IR96"/>
<evidence type="ECO:0000256" key="1">
    <source>
        <dbReference type="SAM" id="MobiDB-lite"/>
    </source>
</evidence>
<feature type="compositionally biased region" description="Basic residues" evidence="1">
    <location>
        <begin position="49"/>
        <end position="59"/>
    </location>
</feature>
<proteinExistence type="predicted"/>
<dbReference type="Proteomes" id="UP000275078">
    <property type="component" value="Unassembled WGS sequence"/>
</dbReference>
<name>A0A3N4IR96_ASCIM</name>
<accession>A0A3N4IR96</accession>
<feature type="region of interest" description="Disordered" evidence="1">
    <location>
        <begin position="47"/>
        <end position="123"/>
    </location>
</feature>
<gene>
    <name evidence="2" type="ORF">BJ508DRAFT_324090</name>
</gene>
<keyword evidence="3" id="KW-1185">Reference proteome</keyword>